<dbReference type="Pfam" id="PF03466">
    <property type="entry name" value="LysR_substrate"/>
    <property type="match status" value="1"/>
</dbReference>
<evidence type="ECO:0000313" key="6">
    <source>
        <dbReference type="EMBL" id="RCS29330.1"/>
    </source>
</evidence>
<dbReference type="GO" id="GO:0003700">
    <property type="term" value="F:DNA-binding transcription factor activity"/>
    <property type="evidence" value="ECO:0007669"/>
    <property type="project" value="InterPro"/>
</dbReference>
<keyword evidence="2" id="KW-0805">Transcription regulation</keyword>
<gene>
    <name evidence="6" type="ORF">DEO45_12600</name>
</gene>
<name>A0A368KBL0_9GAMM</name>
<dbReference type="InterPro" id="IPR058163">
    <property type="entry name" value="LysR-type_TF_proteobact-type"/>
</dbReference>
<dbReference type="AlphaFoldDB" id="A0A368KBL0"/>
<evidence type="ECO:0000256" key="3">
    <source>
        <dbReference type="ARBA" id="ARBA00023125"/>
    </source>
</evidence>
<keyword evidence="3" id="KW-0238">DNA-binding</keyword>
<keyword evidence="4" id="KW-0804">Transcription</keyword>
<evidence type="ECO:0000256" key="4">
    <source>
        <dbReference type="ARBA" id="ARBA00023163"/>
    </source>
</evidence>
<reference evidence="6 7" key="1">
    <citation type="submission" date="2018-05" db="EMBL/GenBank/DDBJ databases">
        <title>Draft genome sequence of Rhodanobacter denitrificans Yn1 isolated from gold copper mine.</title>
        <authorList>
            <person name="Yang N."/>
            <person name="Mazhar H.S."/>
            <person name="Rensing C."/>
        </authorList>
    </citation>
    <scope>NUCLEOTIDE SEQUENCE [LARGE SCALE GENOMIC DNA]</scope>
    <source>
        <strain evidence="6 7">Yn1</strain>
    </source>
</reference>
<dbReference type="SUPFAM" id="SSF46785">
    <property type="entry name" value="Winged helix' DNA-binding domain"/>
    <property type="match status" value="1"/>
</dbReference>
<dbReference type="InterPro" id="IPR000847">
    <property type="entry name" value="LysR_HTH_N"/>
</dbReference>
<dbReference type="Proteomes" id="UP000252387">
    <property type="component" value="Unassembled WGS sequence"/>
</dbReference>
<sequence>MLRLISKISEQFFTILQRSKTFRPRAVLTTPPQGHAVQDLNDIYYFVQVVELGSFTAASKALGVAKSQLSFRVARLETSLGVRLIQRTTRRSHVSEIGQRYYEQCRQLLAAAEQTQRVIDEAQAAPRGRIHVACPVLFAQLLLAPVLVDFLRQHPEVQVDLDICHHQADVIAGGYDIAFRVRDTLKDSSLVMRSYGMDPQLLVASPELLRRQGRPLQPMDLKRLSSVGVINTDGRHFWHLQADDGRTQQIEHHPSLVSDDLQVLYQAVIGGIGAAQLPQFICRGPIAEGRLVPLLPAWSLPPGNVHAVYPSRHGHTPALRSFIDFVAQHMPQVLRRTQSGVLAESAKPGSANLPAG</sequence>
<dbReference type="GO" id="GO:0006351">
    <property type="term" value="P:DNA-templated transcription"/>
    <property type="evidence" value="ECO:0007669"/>
    <property type="project" value="TreeGrafter"/>
</dbReference>
<dbReference type="Gene3D" id="1.10.10.10">
    <property type="entry name" value="Winged helix-like DNA-binding domain superfamily/Winged helix DNA-binding domain"/>
    <property type="match status" value="1"/>
</dbReference>
<dbReference type="InterPro" id="IPR036388">
    <property type="entry name" value="WH-like_DNA-bd_sf"/>
</dbReference>
<comment type="similarity">
    <text evidence="1">Belongs to the LysR transcriptional regulatory family.</text>
</comment>
<dbReference type="SUPFAM" id="SSF53850">
    <property type="entry name" value="Periplasmic binding protein-like II"/>
    <property type="match status" value="1"/>
</dbReference>
<dbReference type="PANTHER" id="PTHR30537">
    <property type="entry name" value="HTH-TYPE TRANSCRIPTIONAL REGULATOR"/>
    <property type="match status" value="1"/>
</dbReference>
<dbReference type="Gene3D" id="3.40.190.290">
    <property type="match status" value="1"/>
</dbReference>
<keyword evidence="7" id="KW-1185">Reference proteome</keyword>
<evidence type="ECO:0000313" key="7">
    <source>
        <dbReference type="Proteomes" id="UP000252387"/>
    </source>
</evidence>
<dbReference type="Pfam" id="PF00126">
    <property type="entry name" value="HTH_1"/>
    <property type="match status" value="1"/>
</dbReference>
<feature type="domain" description="HTH lysR-type" evidence="5">
    <location>
        <begin position="38"/>
        <end position="95"/>
    </location>
</feature>
<dbReference type="GO" id="GO:0043565">
    <property type="term" value="F:sequence-specific DNA binding"/>
    <property type="evidence" value="ECO:0007669"/>
    <property type="project" value="TreeGrafter"/>
</dbReference>
<accession>A0A368KBL0</accession>
<dbReference type="InterPro" id="IPR005119">
    <property type="entry name" value="LysR_subst-bd"/>
</dbReference>
<organism evidence="6 7">
    <name type="scientific">Rhodanobacter denitrificans</name>
    <dbReference type="NCBI Taxonomy" id="666685"/>
    <lineage>
        <taxon>Bacteria</taxon>
        <taxon>Pseudomonadati</taxon>
        <taxon>Pseudomonadota</taxon>
        <taxon>Gammaproteobacteria</taxon>
        <taxon>Lysobacterales</taxon>
        <taxon>Rhodanobacteraceae</taxon>
        <taxon>Rhodanobacter</taxon>
    </lineage>
</organism>
<dbReference type="FunFam" id="1.10.10.10:FF:000001">
    <property type="entry name" value="LysR family transcriptional regulator"/>
    <property type="match status" value="1"/>
</dbReference>
<dbReference type="EMBL" id="QFWQ01000007">
    <property type="protein sequence ID" value="RCS29330.1"/>
    <property type="molecule type" value="Genomic_DNA"/>
</dbReference>
<proteinExistence type="inferred from homology"/>
<dbReference type="PROSITE" id="PS50931">
    <property type="entry name" value="HTH_LYSR"/>
    <property type="match status" value="1"/>
</dbReference>
<comment type="caution">
    <text evidence="6">The sequence shown here is derived from an EMBL/GenBank/DDBJ whole genome shotgun (WGS) entry which is preliminary data.</text>
</comment>
<dbReference type="InterPro" id="IPR036390">
    <property type="entry name" value="WH_DNA-bd_sf"/>
</dbReference>
<evidence type="ECO:0000259" key="5">
    <source>
        <dbReference type="PROSITE" id="PS50931"/>
    </source>
</evidence>
<protein>
    <submittedName>
        <fullName evidence="6">LysR family transcriptional regulator</fullName>
    </submittedName>
</protein>
<evidence type="ECO:0000256" key="2">
    <source>
        <dbReference type="ARBA" id="ARBA00023015"/>
    </source>
</evidence>
<dbReference type="OrthoDB" id="9810065at2"/>
<evidence type="ECO:0000256" key="1">
    <source>
        <dbReference type="ARBA" id="ARBA00009437"/>
    </source>
</evidence>
<dbReference type="PANTHER" id="PTHR30537:SF31">
    <property type="entry name" value="TRANSCRIPTIONAL REGULATOR, LYSR FAMILY"/>
    <property type="match status" value="1"/>
</dbReference>